<dbReference type="FunCoup" id="B4MVC3">
    <property type="interactions" value="2"/>
</dbReference>
<protein>
    <recommendedName>
        <fullName evidence="5">BPTI/Kunitz inhibitor domain-containing protein</fullName>
    </recommendedName>
</protein>
<dbReference type="Pfam" id="PF00014">
    <property type="entry name" value="Kunitz_BPTI"/>
    <property type="match status" value="1"/>
</dbReference>
<dbReference type="PANTHER" id="PTHR10083">
    <property type="entry name" value="KUNITZ-TYPE PROTEASE INHIBITOR-RELATED"/>
    <property type="match status" value="1"/>
</dbReference>
<proteinExistence type="predicted"/>
<keyword evidence="2" id="KW-0722">Serine protease inhibitor</keyword>
<dbReference type="CDD" id="cd22634">
    <property type="entry name" value="Kunitz_SCI-I-like"/>
    <property type="match status" value="1"/>
</dbReference>
<dbReference type="EMBL" id="CH963857">
    <property type="protein sequence ID" value="EDW76468.1"/>
    <property type="molecule type" value="Genomic_DNA"/>
</dbReference>
<name>B4MVC3_DROWI</name>
<dbReference type="InParanoid" id="B4MVC3"/>
<dbReference type="AlphaFoldDB" id="B4MVC3"/>
<keyword evidence="3" id="KW-1015">Disulfide bond</keyword>
<dbReference type="OMA" id="KPEMCQQ"/>
<accession>B4MVC3</accession>
<dbReference type="InterPro" id="IPR002223">
    <property type="entry name" value="Kunitz_BPTI"/>
</dbReference>
<dbReference type="GO" id="GO:0004867">
    <property type="term" value="F:serine-type endopeptidase inhibitor activity"/>
    <property type="evidence" value="ECO:0007669"/>
    <property type="project" value="UniProtKB-KW"/>
</dbReference>
<keyword evidence="7" id="KW-1185">Reference proteome</keyword>
<dbReference type="InterPro" id="IPR050098">
    <property type="entry name" value="TFPI/VKTCI-like"/>
</dbReference>
<dbReference type="PRINTS" id="PR00759">
    <property type="entry name" value="BASICPTASE"/>
</dbReference>
<dbReference type="KEGG" id="dwi:6642259"/>
<feature type="domain" description="BPTI/Kunitz inhibitor" evidence="5">
    <location>
        <begin position="31"/>
        <end position="88"/>
    </location>
</feature>
<feature type="chain" id="PRO_5002818699" description="BPTI/Kunitz inhibitor domain-containing protein" evidence="4">
    <location>
        <begin position="20"/>
        <end position="90"/>
    </location>
</feature>
<dbReference type="Proteomes" id="UP000007798">
    <property type="component" value="Unassembled WGS sequence"/>
</dbReference>
<dbReference type="HOGENOM" id="CLU_164133_0_2_1"/>
<evidence type="ECO:0000259" key="5">
    <source>
        <dbReference type="PROSITE" id="PS50279"/>
    </source>
</evidence>
<organism evidence="6 7">
    <name type="scientific">Drosophila willistoni</name>
    <name type="common">Fruit fly</name>
    <dbReference type="NCBI Taxonomy" id="7260"/>
    <lineage>
        <taxon>Eukaryota</taxon>
        <taxon>Metazoa</taxon>
        <taxon>Ecdysozoa</taxon>
        <taxon>Arthropoda</taxon>
        <taxon>Hexapoda</taxon>
        <taxon>Insecta</taxon>
        <taxon>Pterygota</taxon>
        <taxon>Neoptera</taxon>
        <taxon>Endopterygota</taxon>
        <taxon>Diptera</taxon>
        <taxon>Brachycera</taxon>
        <taxon>Muscomorpha</taxon>
        <taxon>Ephydroidea</taxon>
        <taxon>Drosophilidae</taxon>
        <taxon>Drosophila</taxon>
        <taxon>Sophophora</taxon>
    </lineage>
</organism>
<dbReference type="PhylomeDB" id="B4MVC3"/>
<reference evidence="6 7" key="1">
    <citation type="journal article" date="2007" name="Nature">
        <title>Evolution of genes and genomes on the Drosophila phylogeny.</title>
        <authorList>
            <consortium name="Drosophila 12 Genomes Consortium"/>
            <person name="Clark A.G."/>
            <person name="Eisen M.B."/>
            <person name="Smith D.R."/>
            <person name="Bergman C.M."/>
            <person name="Oliver B."/>
            <person name="Markow T.A."/>
            <person name="Kaufman T.C."/>
            <person name="Kellis M."/>
            <person name="Gelbart W."/>
            <person name="Iyer V.N."/>
            <person name="Pollard D.A."/>
            <person name="Sackton T.B."/>
            <person name="Larracuente A.M."/>
            <person name="Singh N.D."/>
            <person name="Abad J.P."/>
            <person name="Abt D.N."/>
            <person name="Adryan B."/>
            <person name="Aguade M."/>
            <person name="Akashi H."/>
            <person name="Anderson W.W."/>
            <person name="Aquadro C.F."/>
            <person name="Ardell D.H."/>
            <person name="Arguello R."/>
            <person name="Artieri C.G."/>
            <person name="Barbash D.A."/>
            <person name="Barker D."/>
            <person name="Barsanti P."/>
            <person name="Batterham P."/>
            <person name="Batzoglou S."/>
            <person name="Begun D."/>
            <person name="Bhutkar A."/>
            <person name="Blanco E."/>
            <person name="Bosak S.A."/>
            <person name="Bradley R.K."/>
            <person name="Brand A.D."/>
            <person name="Brent M.R."/>
            <person name="Brooks A.N."/>
            <person name="Brown R.H."/>
            <person name="Butlin R.K."/>
            <person name="Caggese C."/>
            <person name="Calvi B.R."/>
            <person name="Bernardo de Carvalho A."/>
            <person name="Caspi A."/>
            <person name="Castrezana S."/>
            <person name="Celniker S.E."/>
            <person name="Chang J.L."/>
            <person name="Chapple C."/>
            <person name="Chatterji S."/>
            <person name="Chinwalla A."/>
            <person name="Civetta A."/>
            <person name="Clifton S.W."/>
            <person name="Comeron J.M."/>
            <person name="Costello J.C."/>
            <person name="Coyne J.A."/>
            <person name="Daub J."/>
            <person name="David R.G."/>
            <person name="Delcher A.L."/>
            <person name="Delehaunty K."/>
            <person name="Do C.B."/>
            <person name="Ebling H."/>
            <person name="Edwards K."/>
            <person name="Eickbush T."/>
            <person name="Evans J.D."/>
            <person name="Filipski A."/>
            <person name="Findeiss S."/>
            <person name="Freyhult E."/>
            <person name="Fulton L."/>
            <person name="Fulton R."/>
            <person name="Garcia A.C."/>
            <person name="Gardiner A."/>
            <person name="Garfield D.A."/>
            <person name="Garvin B.E."/>
            <person name="Gibson G."/>
            <person name="Gilbert D."/>
            <person name="Gnerre S."/>
            <person name="Godfrey J."/>
            <person name="Good R."/>
            <person name="Gotea V."/>
            <person name="Gravely B."/>
            <person name="Greenberg A.J."/>
            <person name="Griffiths-Jones S."/>
            <person name="Gross S."/>
            <person name="Guigo R."/>
            <person name="Gustafson E.A."/>
            <person name="Haerty W."/>
            <person name="Hahn M.W."/>
            <person name="Halligan D.L."/>
            <person name="Halpern A.L."/>
            <person name="Halter G.M."/>
            <person name="Han M.V."/>
            <person name="Heger A."/>
            <person name="Hillier L."/>
            <person name="Hinrichs A.S."/>
            <person name="Holmes I."/>
            <person name="Hoskins R.A."/>
            <person name="Hubisz M.J."/>
            <person name="Hultmark D."/>
            <person name="Huntley M.A."/>
            <person name="Jaffe D.B."/>
            <person name="Jagadeeshan S."/>
            <person name="Jeck W.R."/>
            <person name="Johnson J."/>
            <person name="Jones C.D."/>
            <person name="Jordan W.C."/>
            <person name="Karpen G.H."/>
            <person name="Kataoka E."/>
            <person name="Keightley P.D."/>
            <person name="Kheradpour P."/>
            <person name="Kirkness E.F."/>
            <person name="Koerich L.B."/>
            <person name="Kristiansen K."/>
            <person name="Kudrna D."/>
            <person name="Kulathinal R.J."/>
            <person name="Kumar S."/>
            <person name="Kwok R."/>
            <person name="Lander E."/>
            <person name="Langley C.H."/>
            <person name="Lapoint R."/>
            <person name="Lazzaro B.P."/>
            <person name="Lee S.J."/>
            <person name="Levesque L."/>
            <person name="Li R."/>
            <person name="Lin C.F."/>
            <person name="Lin M.F."/>
            <person name="Lindblad-Toh K."/>
            <person name="Llopart A."/>
            <person name="Long M."/>
            <person name="Low L."/>
            <person name="Lozovsky E."/>
            <person name="Lu J."/>
            <person name="Luo M."/>
            <person name="Machado C.A."/>
            <person name="Makalowski W."/>
            <person name="Marzo M."/>
            <person name="Matsuda M."/>
            <person name="Matzkin L."/>
            <person name="McAllister B."/>
            <person name="McBride C.S."/>
            <person name="McKernan B."/>
            <person name="McKernan K."/>
            <person name="Mendez-Lago M."/>
            <person name="Minx P."/>
            <person name="Mollenhauer M.U."/>
            <person name="Montooth K."/>
            <person name="Mount S.M."/>
            <person name="Mu X."/>
            <person name="Myers E."/>
            <person name="Negre B."/>
            <person name="Newfeld S."/>
            <person name="Nielsen R."/>
            <person name="Noor M.A."/>
            <person name="O'Grady P."/>
            <person name="Pachter L."/>
            <person name="Papaceit M."/>
            <person name="Parisi M.J."/>
            <person name="Parisi M."/>
            <person name="Parts L."/>
            <person name="Pedersen J.S."/>
            <person name="Pesole G."/>
            <person name="Phillippy A.M."/>
            <person name="Ponting C.P."/>
            <person name="Pop M."/>
            <person name="Porcelli D."/>
            <person name="Powell J.R."/>
            <person name="Prohaska S."/>
            <person name="Pruitt K."/>
            <person name="Puig M."/>
            <person name="Quesneville H."/>
            <person name="Ram K.R."/>
            <person name="Rand D."/>
            <person name="Rasmussen M.D."/>
            <person name="Reed L.K."/>
            <person name="Reenan R."/>
            <person name="Reily A."/>
            <person name="Remington K.A."/>
            <person name="Rieger T.T."/>
            <person name="Ritchie M.G."/>
            <person name="Robin C."/>
            <person name="Rogers Y.H."/>
            <person name="Rohde C."/>
            <person name="Rozas J."/>
            <person name="Rubenfield M.J."/>
            <person name="Ruiz A."/>
            <person name="Russo S."/>
            <person name="Salzberg S.L."/>
            <person name="Sanchez-Gracia A."/>
            <person name="Saranga D.J."/>
            <person name="Sato H."/>
            <person name="Schaeffer S.W."/>
            <person name="Schatz M.C."/>
            <person name="Schlenke T."/>
            <person name="Schwartz R."/>
            <person name="Segarra C."/>
            <person name="Singh R.S."/>
            <person name="Sirot L."/>
            <person name="Sirota M."/>
            <person name="Sisneros N.B."/>
            <person name="Smith C.D."/>
            <person name="Smith T.F."/>
            <person name="Spieth J."/>
            <person name="Stage D.E."/>
            <person name="Stark A."/>
            <person name="Stephan W."/>
            <person name="Strausberg R.L."/>
            <person name="Strempel S."/>
            <person name="Sturgill D."/>
            <person name="Sutton G."/>
            <person name="Sutton G.G."/>
            <person name="Tao W."/>
            <person name="Teichmann S."/>
            <person name="Tobari Y.N."/>
            <person name="Tomimura Y."/>
            <person name="Tsolas J.M."/>
            <person name="Valente V.L."/>
            <person name="Venter E."/>
            <person name="Venter J.C."/>
            <person name="Vicario S."/>
            <person name="Vieira F.G."/>
            <person name="Vilella A.J."/>
            <person name="Villasante A."/>
            <person name="Walenz B."/>
            <person name="Wang J."/>
            <person name="Wasserman M."/>
            <person name="Watts T."/>
            <person name="Wilson D."/>
            <person name="Wilson R.K."/>
            <person name="Wing R.A."/>
            <person name="Wolfner M.F."/>
            <person name="Wong A."/>
            <person name="Wong G.K."/>
            <person name="Wu C.I."/>
            <person name="Wu G."/>
            <person name="Yamamoto D."/>
            <person name="Yang H.P."/>
            <person name="Yang S.P."/>
            <person name="Yorke J.A."/>
            <person name="Yoshida K."/>
            <person name="Zdobnov E."/>
            <person name="Zhang P."/>
            <person name="Zhang Y."/>
            <person name="Zimin A.V."/>
            <person name="Baldwin J."/>
            <person name="Abdouelleil A."/>
            <person name="Abdulkadir J."/>
            <person name="Abebe A."/>
            <person name="Abera B."/>
            <person name="Abreu J."/>
            <person name="Acer S.C."/>
            <person name="Aftuck L."/>
            <person name="Alexander A."/>
            <person name="An P."/>
            <person name="Anderson E."/>
            <person name="Anderson S."/>
            <person name="Arachi H."/>
            <person name="Azer M."/>
            <person name="Bachantsang P."/>
            <person name="Barry A."/>
            <person name="Bayul T."/>
            <person name="Berlin A."/>
            <person name="Bessette D."/>
            <person name="Bloom T."/>
            <person name="Blye J."/>
            <person name="Boguslavskiy L."/>
            <person name="Bonnet C."/>
            <person name="Boukhgalter B."/>
            <person name="Bourzgui I."/>
            <person name="Brown A."/>
            <person name="Cahill P."/>
            <person name="Channer S."/>
            <person name="Cheshatsang Y."/>
            <person name="Chuda L."/>
            <person name="Citroen M."/>
            <person name="Collymore A."/>
            <person name="Cooke P."/>
            <person name="Costello M."/>
            <person name="D'Aco K."/>
            <person name="Daza R."/>
            <person name="De Haan G."/>
            <person name="DeGray S."/>
            <person name="DeMaso C."/>
            <person name="Dhargay N."/>
            <person name="Dooley K."/>
            <person name="Dooley E."/>
            <person name="Doricent M."/>
            <person name="Dorje P."/>
            <person name="Dorjee K."/>
            <person name="Dupes A."/>
            <person name="Elong R."/>
            <person name="Falk J."/>
            <person name="Farina A."/>
            <person name="Faro S."/>
            <person name="Ferguson D."/>
            <person name="Fisher S."/>
            <person name="Foley C.D."/>
            <person name="Franke A."/>
            <person name="Friedrich D."/>
            <person name="Gadbois L."/>
            <person name="Gearin G."/>
            <person name="Gearin C.R."/>
            <person name="Giannoukos G."/>
            <person name="Goode T."/>
            <person name="Graham J."/>
            <person name="Grandbois E."/>
            <person name="Grewal S."/>
            <person name="Gyaltsen K."/>
            <person name="Hafez N."/>
            <person name="Hagos B."/>
            <person name="Hall J."/>
            <person name="Henson C."/>
            <person name="Hollinger A."/>
            <person name="Honan T."/>
            <person name="Huard M.D."/>
            <person name="Hughes L."/>
            <person name="Hurhula B."/>
            <person name="Husby M.E."/>
            <person name="Kamat A."/>
            <person name="Kanga B."/>
            <person name="Kashin S."/>
            <person name="Khazanovich D."/>
            <person name="Kisner P."/>
            <person name="Lance K."/>
            <person name="Lara M."/>
            <person name="Lee W."/>
            <person name="Lennon N."/>
            <person name="Letendre F."/>
            <person name="LeVine R."/>
            <person name="Lipovsky A."/>
            <person name="Liu X."/>
            <person name="Liu J."/>
            <person name="Liu S."/>
            <person name="Lokyitsang T."/>
            <person name="Lokyitsang Y."/>
            <person name="Lubonja R."/>
            <person name="Lui A."/>
            <person name="MacDonald P."/>
            <person name="Magnisalis V."/>
            <person name="Maru K."/>
            <person name="Matthews C."/>
            <person name="McCusker W."/>
            <person name="McDonough S."/>
            <person name="Mehta T."/>
            <person name="Meldrim J."/>
            <person name="Meneus L."/>
            <person name="Mihai O."/>
            <person name="Mihalev A."/>
            <person name="Mihova T."/>
            <person name="Mittelman R."/>
            <person name="Mlenga V."/>
            <person name="Montmayeur A."/>
            <person name="Mulrain L."/>
            <person name="Navidi A."/>
            <person name="Naylor J."/>
            <person name="Negash T."/>
            <person name="Nguyen T."/>
            <person name="Nguyen N."/>
            <person name="Nicol R."/>
            <person name="Norbu C."/>
            <person name="Norbu N."/>
            <person name="Novod N."/>
            <person name="O'Neill B."/>
            <person name="Osman S."/>
            <person name="Markiewicz E."/>
            <person name="Oyono O.L."/>
            <person name="Patti C."/>
            <person name="Phunkhang P."/>
            <person name="Pierre F."/>
            <person name="Priest M."/>
            <person name="Raghuraman S."/>
            <person name="Rege F."/>
            <person name="Reyes R."/>
            <person name="Rise C."/>
            <person name="Rogov P."/>
            <person name="Ross K."/>
            <person name="Ryan E."/>
            <person name="Settipalli S."/>
            <person name="Shea T."/>
            <person name="Sherpa N."/>
            <person name="Shi L."/>
            <person name="Shih D."/>
            <person name="Sparrow T."/>
            <person name="Spaulding J."/>
            <person name="Stalker J."/>
            <person name="Stange-Thomann N."/>
            <person name="Stavropoulos S."/>
            <person name="Stone C."/>
            <person name="Strader C."/>
            <person name="Tesfaye S."/>
            <person name="Thomson T."/>
            <person name="Thoulutsang Y."/>
            <person name="Thoulutsang D."/>
            <person name="Topham K."/>
            <person name="Topping I."/>
            <person name="Tsamla T."/>
            <person name="Vassiliev H."/>
            <person name="Vo A."/>
            <person name="Wangchuk T."/>
            <person name="Wangdi T."/>
            <person name="Weiand M."/>
            <person name="Wilkinson J."/>
            <person name="Wilson A."/>
            <person name="Yadav S."/>
            <person name="Young G."/>
            <person name="Yu Q."/>
            <person name="Zembek L."/>
            <person name="Zhong D."/>
            <person name="Zimmer A."/>
            <person name="Zwirko Z."/>
            <person name="Jaffe D.B."/>
            <person name="Alvarez P."/>
            <person name="Brockman W."/>
            <person name="Butler J."/>
            <person name="Chin C."/>
            <person name="Gnerre S."/>
            <person name="Grabherr M."/>
            <person name="Kleber M."/>
            <person name="Mauceli E."/>
            <person name="MacCallum I."/>
        </authorList>
    </citation>
    <scope>NUCLEOTIDE SEQUENCE [LARGE SCALE GENOMIC DNA]</scope>
    <source>
        <strain evidence="7">Tucson 14030-0811.24</strain>
    </source>
</reference>
<evidence type="ECO:0000256" key="3">
    <source>
        <dbReference type="ARBA" id="ARBA00023157"/>
    </source>
</evidence>
<keyword evidence="1" id="KW-0646">Protease inhibitor</keyword>
<evidence type="ECO:0000256" key="4">
    <source>
        <dbReference type="SAM" id="SignalP"/>
    </source>
</evidence>
<feature type="signal peptide" evidence="4">
    <location>
        <begin position="1"/>
        <end position="19"/>
    </location>
</feature>
<gene>
    <name evidence="6" type="primary">Dwil\GK15471</name>
    <name evidence="6" type="ORF">Dwil_GK15471</name>
</gene>
<dbReference type="SUPFAM" id="SSF57362">
    <property type="entry name" value="BPTI-like"/>
    <property type="match status" value="1"/>
</dbReference>
<evidence type="ECO:0000313" key="6">
    <source>
        <dbReference type="EMBL" id="EDW76468.1"/>
    </source>
</evidence>
<evidence type="ECO:0000256" key="1">
    <source>
        <dbReference type="ARBA" id="ARBA00022690"/>
    </source>
</evidence>
<sequence length="90" mass="9804">MKYLWVATALGLLMSLSHSRLLVQATKPEMCNQQHSMAGMAQDGAACMAFMPAWSYDPSKNACVDFIFGGCGGNSNQFNSQEECEKACKD</sequence>
<evidence type="ECO:0000256" key="2">
    <source>
        <dbReference type="ARBA" id="ARBA00022900"/>
    </source>
</evidence>
<dbReference type="InterPro" id="IPR036880">
    <property type="entry name" value="Kunitz_BPTI_sf"/>
</dbReference>
<dbReference type="PROSITE" id="PS50279">
    <property type="entry name" value="BPTI_KUNITZ_2"/>
    <property type="match status" value="1"/>
</dbReference>
<dbReference type="OrthoDB" id="4473401at2759"/>
<dbReference type="PROSITE" id="PS00280">
    <property type="entry name" value="BPTI_KUNITZ_1"/>
    <property type="match status" value="1"/>
</dbReference>
<dbReference type="eggNOG" id="KOG4295">
    <property type="taxonomic scope" value="Eukaryota"/>
</dbReference>
<dbReference type="Gene3D" id="4.10.410.10">
    <property type="entry name" value="Pancreatic trypsin inhibitor Kunitz domain"/>
    <property type="match status" value="1"/>
</dbReference>
<keyword evidence="4" id="KW-0732">Signal</keyword>
<dbReference type="InterPro" id="IPR020901">
    <property type="entry name" value="Prtase_inh_Kunz-CS"/>
</dbReference>
<evidence type="ECO:0000313" key="7">
    <source>
        <dbReference type="Proteomes" id="UP000007798"/>
    </source>
</evidence>
<dbReference type="FunFam" id="4.10.410.10:FF:000020">
    <property type="entry name" value="Collagen, type VI, alpha 3"/>
    <property type="match status" value="1"/>
</dbReference>
<dbReference type="SMART" id="SM00131">
    <property type="entry name" value="KU"/>
    <property type="match status" value="1"/>
</dbReference>